<dbReference type="Pfam" id="PF13989">
    <property type="entry name" value="YejG"/>
    <property type="match status" value="1"/>
</dbReference>
<dbReference type="AlphaFoldDB" id="A0A3S7S106"/>
<dbReference type="STRING" id="1219360.GCA_001571305_00425"/>
<name>A0A3S7S106_9GAMM</name>
<evidence type="ECO:0000313" key="1">
    <source>
        <dbReference type="EMBL" id="MBD8105671.1"/>
    </source>
</evidence>
<accession>A0A3S7S106</accession>
<sequence>MLNTLQHSVVHRLPQRYRWCASPRGQVIEAQALNGLHNEDDLIGLRLLSHDGACAWEIMQKIEAALAEIQLACTVVEWEGEPCLFVHRDDESATTCRLKSFGVGIAEPFLIDRRA</sequence>
<dbReference type="InterPro" id="IPR020489">
    <property type="entry name" value="Uncharacterised_YejG"/>
</dbReference>
<reference evidence="1 4" key="2">
    <citation type="journal article" date="2020" name="FEMS Microbiol. Ecol.">
        <title>Temporal dynamics of bacterial communities during seed development and maturation.</title>
        <authorList>
            <person name="Chesneau G."/>
            <person name="Torres-Cortes G."/>
            <person name="Briand M."/>
            <person name="Darrasse A."/>
            <person name="Preveaux A."/>
            <person name="Marais C."/>
            <person name="Jacques M.A."/>
            <person name="Shade A."/>
            <person name="Barret M."/>
        </authorList>
    </citation>
    <scope>NUCLEOTIDE SEQUENCE [LARGE SCALE GENOMIC DNA]</scope>
    <source>
        <strain evidence="1 4">CFBP13732</strain>
    </source>
</reference>
<evidence type="ECO:0000313" key="2">
    <source>
        <dbReference type="EMBL" id="TKJ86582.1"/>
    </source>
</evidence>
<evidence type="ECO:0000313" key="4">
    <source>
        <dbReference type="Proteomes" id="UP000661012"/>
    </source>
</evidence>
<dbReference type="GeneID" id="67475976"/>
<dbReference type="EMBL" id="JACYNN010000002">
    <property type="protein sequence ID" value="MBD8105671.1"/>
    <property type="molecule type" value="Genomic_DNA"/>
</dbReference>
<dbReference type="OrthoDB" id="6413388at2"/>
<evidence type="ECO:0008006" key="5">
    <source>
        <dbReference type="Google" id="ProtNLM"/>
    </source>
</evidence>
<dbReference type="KEGG" id="epe:CI789_03610"/>
<protein>
    <recommendedName>
        <fullName evidence="5">YejG-like protein</fullName>
    </recommendedName>
</protein>
<reference evidence="2 3" key="1">
    <citation type="journal article" date="2019" name="Sci. Rep.">
        <title>Differences in resource use lead to coexistence of seed-transmitted microbial populations.</title>
        <authorList>
            <person name="Torres-Cortes G."/>
            <person name="Garcia B.J."/>
            <person name="Compant S."/>
            <person name="Rezki S."/>
            <person name="Jones P."/>
            <person name="Preveaux A."/>
            <person name="Briand M."/>
            <person name="Roulet A."/>
            <person name="Bouchez O."/>
            <person name="Jacobson D."/>
            <person name="Barret M."/>
        </authorList>
    </citation>
    <scope>NUCLEOTIDE SEQUENCE [LARGE SCALE GENOMIC DNA]</scope>
    <source>
        <strain evidence="2 3">CFBP13511</strain>
    </source>
</reference>
<keyword evidence="4" id="KW-1185">Reference proteome</keyword>
<gene>
    <name evidence="2" type="ORF">EpCFBP13511_18425</name>
    <name evidence="1" type="ORF">IFT93_04435</name>
</gene>
<dbReference type="Proteomes" id="UP000306393">
    <property type="component" value="Unassembled WGS sequence"/>
</dbReference>
<comment type="caution">
    <text evidence="2">The sequence shown here is derived from an EMBL/GenBank/DDBJ whole genome shotgun (WGS) entry which is preliminary data.</text>
</comment>
<dbReference type="EMBL" id="QGAC01000019">
    <property type="protein sequence ID" value="TKJ86582.1"/>
    <property type="molecule type" value="Genomic_DNA"/>
</dbReference>
<evidence type="ECO:0000313" key="3">
    <source>
        <dbReference type="Proteomes" id="UP000306393"/>
    </source>
</evidence>
<dbReference type="NCBIfam" id="NF008811">
    <property type="entry name" value="PRK11835.1"/>
    <property type="match status" value="1"/>
</dbReference>
<organism evidence="2 3">
    <name type="scientific">Erwinia persicina</name>
    <dbReference type="NCBI Taxonomy" id="55211"/>
    <lineage>
        <taxon>Bacteria</taxon>
        <taxon>Pseudomonadati</taxon>
        <taxon>Pseudomonadota</taxon>
        <taxon>Gammaproteobacteria</taxon>
        <taxon>Enterobacterales</taxon>
        <taxon>Erwiniaceae</taxon>
        <taxon>Erwinia</taxon>
    </lineage>
</organism>
<proteinExistence type="predicted"/>
<dbReference type="Proteomes" id="UP000661012">
    <property type="component" value="Unassembled WGS sequence"/>
</dbReference>
<dbReference type="RefSeq" id="WP_084344124.1">
    <property type="nucleotide sequence ID" value="NZ_CP022725.1"/>
</dbReference>